<sequence>MLNTLASFTSFVIASAVLDSVIAGPVFLSPVQDIILPSSDTATSPLTQLGANSPWFAGPNISGESNDIPEGCTIENAAYVVRHGSRYPDSGAYAEWTALYTKIQSSSFTASGPLSFLASWKPVLTNPTLQIAKESPTGYKEAFDLGYRLRTRYPSLYEVGSPFIAWANLVPRVVETAQNFVRGFLGAQASVLGSVITVNSTGSADAVFNSLGPSDQCPAFKDGNGGSNLTTWNSIYLPPILARLSPFITGNLTLTTSDLSIFPYLCGFESQITGTLSPWCNIFTDAELLQYSYAQDLRYYYGIGDGTDLQSKMMLPFLHSLVTRLALGKGQKGVNAKGEEFKVPDLLTLFLNDGQLVELVAATDVMADAEVLDGNRLPGPEWKYRASRFVSMRGTVAFENLKCLSGNYIRVLLNDAVYPHPLCANGPGKSCETGKYVKLVASKLSQAGDLRAKCGIKSVSGNGTFGDGSARVAGKGAGFVGDLRGGWLGSVVP</sequence>
<dbReference type="EMBL" id="KE145356">
    <property type="protein sequence ID" value="EPE34607.1"/>
    <property type="molecule type" value="Genomic_DNA"/>
</dbReference>
<feature type="active site" description="Proton donor" evidence="5">
    <location>
        <position position="353"/>
    </location>
</feature>
<evidence type="ECO:0000256" key="6">
    <source>
        <dbReference type="PIRSR" id="PIRSR000894-2"/>
    </source>
</evidence>
<keyword evidence="9" id="KW-1185">Reference proteome</keyword>
<dbReference type="InterPro" id="IPR029033">
    <property type="entry name" value="His_PPase_superfam"/>
</dbReference>
<comment type="similarity">
    <text evidence="1">Belongs to the histidine acid phosphatase family.</text>
</comment>
<dbReference type="SUPFAM" id="SSF53254">
    <property type="entry name" value="Phosphoglycerate mutase-like"/>
    <property type="match status" value="1"/>
</dbReference>
<dbReference type="GO" id="GO:0016158">
    <property type="term" value="F:inositol hexakisphosphate 3-phosphatase activity"/>
    <property type="evidence" value="ECO:0007669"/>
    <property type="project" value="UniProtKB-EC"/>
</dbReference>
<feature type="disulfide bond" evidence="6">
    <location>
        <begin position="423"/>
        <end position="431"/>
    </location>
</feature>
<dbReference type="EC" id="3.1.3.8" evidence="2"/>
<keyword evidence="3" id="KW-0378">Hydrolase</keyword>
<dbReference type="HOGENOM" id="CLU_020880_3_0_1"/>
<evidence type="ECO:0000256" key="4">
    <source>
        <dbReference type="ARBA" id="ARBA00023180"/>
    </source>
</evidence>
<dbReference type="RefSeq" id="XP_008078542.1">
    <property type="nucleotide sequence ID" value="XM_008080351.1"/>
</dbReference>
<dbReference type="Pfam" id="PF00328">
    <property type="entry name" value="His_Phos_2"/>
    <property type="match status" value="1"/>
</dbReference>
<dbReference type="PROSITE" id="PS00616">
    <property type="entry name" value="HIS_ACID_PHOSPHAT_1"/>
    <property type="match status" value="1"/>
</dbReference>
<dbReference type="OrthoDB" id="6509975at2759"/>
<dbReference type="Gene3D" id="3.40.50.1240">
    <property type="entry name" value="Phosphoglycerate mutase-like"/>
    <property type="match status" value="1"/>
</dbReference>
<dbReference type="KEGG" id="glz:GLAREA_10301"/>
<evidence type="ECO:0000256" key="5">
    <source>
        <dbReference type="PIRSR" id="PIRSR000894-1"/>
    </source>
</evidence>
<dbReference type="InterPro" id="IPR033379">
    <property type="entry name" value="Acid_Pase_AS"/>
</dbReference>
<dbReference type="GO" id="GO:0009277">
    <property type="term" value="C:fungal-type cell wall"/>
    <property type="evidence" value="ECO:0007669"/>
    <property type="project" value="TreeGrafter"/>
</dbReference>
<dbReference type="GeneID" id="19469348"/>
<keyword evidence="4" id="KW-0325">Glycoprotein</keyword>
<feature type="active site" description="Nucleophile" evidence="5">
    <location>
        <position position="83"/>
    </location>
</feature>
<organism evidence="8 9">
    <name type="scientific">Glarea lozoyensis (strain ATCC 20868 / MF5171)</name>
    <dbReference type="NCBI Taxonomy" id="1116229"/>
    <lineage>
        <taxon>Eukaryota</taxon>
        <taxon>Fungi</taxon>
        <taxon>Dikarya</taxon>
        <taxon>Ascomycota</taxon>
        <taxon>Pezizomycotina</taxon>
        <taxon>Leotiomycetes</taxon>
        <taxon>Helotiales</taxon>
        <taxon>Helotiaceae</taxon>
        <taxon>Glarea</taxon>
    </lineage>
</organism>
<feature type="disulfide bond" evidence="6">
    <location>
        <begin position="266"/>
        <end position="280"/>
    </location>
</feature>
<keyword evidence="6" id="KW-1015">Disulfide bond</keyword>
<evidence type="ECO:0000256" key="7">
    <source>
        <dbReference type="SAM" id="SignalP"/>
    </source>
</evidence>
<dbReference type="AlphaFoldDB" id="S3D7X0"/>
<evidence type="ECO:0000313" key="8">
    <source>
        <dbReference type="EMBL" id="EPE34607.1"/>
    </source>
</evidence>
<accession>S3D7X0</accession>
<dbReference type="Proteomes" id="UP000016922">
    <property type="component" value="Unassembled WGS sequence"/>
</dbReference>
<gene>
    <name evidence="8" type="ORF">GLAREA_10301</name>
</gene>
<reference evidence="8 9" key="1">
    <citation type="journal article" date="2013" name="BMC Genomics">
        <title>Genomics-driven discovery of the pneumocandin biosynthetic gene cluster in the fungus Glarea lozoyensis.</title>
        <authorList>
            <person name="Chen L."/>
            <person name="Yue Q."/>
            <person name="Zhang X."/>
            <person name="Xiang M."/>
            <person name="Wang C."/>
            <person name="Li S."/>
            <person name="Che Y."/>
            <person name="Ortiz-Lopez F.J."/>
            <person name="Bills G.F."/>
            <person name="Liu X."/>
            <person name="An Z."/>
        </authorList>
    </citation>
    <scope>NUCLEOTIDE SEQUENCE [LARGE SCALE GENOMIC DNA]</scope>
    <source>
        <strain evidence="9">ATCC 20868 / MF5171</strain>
    </source>
</reference>
<dbReference type="InterPro" id="IPR016274">
    <property type="entry name" value="Histidine_acid_Pase_euk"/>
</dbReference>
<dbReference type="CDD" id="cd07061">
    <property type="entry name" value="HP_HAP_like"/>
    <property type="match status" value="1"/>
</dbReference>
<dbReference type="GO" id="GO:0003993">
    <property type="term" value="F:acid phosphatase activity"/>
    <property type="evidence" value="ECO:0007669"/>
    <property type="project" value="TreeGrafter"/>
</dbReference>
<feature type="chain" id="PRO_5004507903" description="3-phytase" evidence="7">
    <location>
        <begin position="24"/>
        <end position="493"/>
    </location>
</feature>
<protein>
    <recommendedName>
        <fullName evidence="2">3-phytase</fullName>
        <ecNumber evidence="2">3.1.3.8</ecNumber>
    </recommendedName>
</protein>
<dbReference type="PANTHER" id="PTHR20963">
    <property type="entry name" value="MULTIPLE INOSITOL POLYPHOSPHATE PHOSPHATASE-RELATED"/>
    <property type="match status" value="1"/>
</dbReference>
<feature type="disulfide bond" evidence="6">
    <location>
        <begin position="72"/>
        <end position="403"/>
    </location>
</feature>
<feature type="signal peptide" evidence="7">
    <location>
        <begin position="1"/>
        <end position="23"/>
    </location>
</feature>
<name>S3D7X0_GLAL2</name>
<dbReference type="eggNOG" id="KOG1382">
    <property type="taxonomic scope" value="Eukaryota"/>
</dbReference>
<keyword evidence="7" id="KW-0732">Signal</keyword>
<proteinExistence type="inferred from homology"/>
<evidence type="ECO:0000256" key="1">
    <source>
        <dbReference type="ARBA" id="ARBA00005375"/>
    </source>
</evidence>
<dbReference type="InterPro" id="IPR000560">
    <property type="entry name" value="His_Pase_clade-2"/>
</dbReference>
<evidence type="ECO:0000313" key="9">
    <source>
        <dbReference type="Proteomes" id="UP000016922"/>
    </source>
</evidence>
<dbReference type="PIRSF" id="PIRSF000894">
    <property type="entry name" value="Acid_phosphatase"/>
    <property type="match status" value="1"/>
</dbReference>
<dbReference type="OMA" id="ANSPWFA"/>
<dbReference type="PANTHER" id="PTHR20963:SF23">
    <property type="entry name" value="3-PHYTASE"/>
    <property type="match status" value="1"/>
</dbReference>
<evidence type="ECO:0000256" key="2">
    <source>
        <dbReference type="ARBA" id="ARBA00012632"/>
    </source>
</evidence>
<evidence type="ECO:0000256" key="3">
    <source>
        <dbReference type="ARBA" id="ARBA00022801"/>
    </source>
</evidence>